<evidence type="ECO:0000256" key="3">
    <source>
        <dbReference type="ARBA" id="ARBA00023277"/>
    </source>
</evidence>
<feature type="signal peptide" evidence="6">
    <location>
        <begin position="1"/>
        <end position="23"/>
    </location>
</feature>
<dbReference type="GO" id="GO:0008810">
    <property type="term" value="F:cellulase activity"/>
    <property type="evidence" value="ECO:0007669"/>
    <property type="project" value="InterPro"/>
</dbReference>
<keyword evidence="6" id="KW-0732">Signal</keyword>
<reference evidence="9" key="1">
    <citation type="submission" date="2022-08" db="EMBL/GenBank/DDBJ databases">
        <authorList>
            <person name="Tistechok S."/>
            <person name="Samborskyy M."/>
            <person name="Roman I."/>
        </authorList>
    </citation>
    <scope>NUCLEOTIDE SEQUENCE</scope>
    <source>
        <strain evidence="9">DSM 103496</strain>
    </source>
</reference>
<keyword evidence="2 9" id="KW-0378">Hydrolase</keyword>
<dbReference type="SUPFAM" id="SSF81296">
    <property type="entry name" value="E set domains"/>
    <property type="match status" value="1"/>
</dbReference>
<keyword evidence="10" id="KW-1185">Reference proteome</keyword>
<dbReference type="RefSeq" id="WP_259625636.1">
    <property type="nucleotide sequence ID" value="NZ_JANYMP010000012.1"/>
</dbReference>
<dbReference type="AlphaFoldDB" id="A0A9X2VNV8"/>
<protein>
    <submittedName>
        <fullName evidence="9">Glycoside hydrolase family 9 protein</fullName>
    </submittedName>
</protein>
<evidence type="ECO:0000256" key="5">
    <source>
        <dbReference type="ARBA" id="ARBA00023326"/>
    </source>
</evidence>
<evidence type="ECO:0000256" key="4">
    <source>
        <dbReference type="ARBA" id="ARBA00023295"/>
    </source>
</evidence>
<dbReference type="InterPro" id="IPR004197">
    <property type="entry name" value="Cellulase_Ig-like"/>
</dbReference>
<proteinExistence type="inferred from homology"/>
<dbReference type="Pfam" id="PF00759">
    <property type="entry name" value="Glyco_hydro_9"/>
    <property type="match status" value="1"/>
</dbReference>
<comment type="similarity">
    <text evidence="1">Belongs to the glycosyl hydrolase 9 (cellulase E) family.</text>
</comment>
<dbReference type="Gene3D" id="1.50.10.10">
    <property type="match status" value="1"/>
</dbReference>
<dbReference type="InterPro" id="IPR014756">
    <property type="entry name" value="Ig_E-set"/>
</dbReference>
<dbReference type="CDD" id="cd02850">
    <property type="entry name" value="E_set_Cellulase_N"/>
    <property type="match status" value="1"/>
</dbReference>
<gene>
    <name evidence="9" type="ORF">NZH93_25070</name>
</gene>
<feature type="chain" id="PRO_5040886217" evidence="6">
    <location>
        <begin position="24"/>
        <end position="619"/>
    </location>
</feature>
<dbReference type="SUPFAM" id="SSF48208">
    <property type="entry name" value="Six-hairpin glycosidases"/>
    <property type="match status" value="1"/>
</dbReference>
<dbReference type="PANTHER" id="PTHR22298">
    <property type="entry name" value="ENDO-1,4-BETA-GLUCANASE"/>
    <property type="match status" value="1"/>
</dbReference>
<evidence type="ECO:0000259" key="7">
    <source>
        <dbReference type="Pfam" id="PF00759"/>
    </source>
</evidence>
<dbReference type="Gene3D" id="2.60.40.10">
    <property type="entry name" value="Immunoglobulins"/>
    <property type="match status" value="1"/>
</dbReference>
<evidence type="ECO:0000256" key="1">
    <source>
        <dbReference type="ARBA" id="ARBA00007072"/>
    </source>
</evidence>
<accession>A0A9X2VNV8</accession>
<evidence type="ECO:0000256" key="2">
    <source>
        <dbReference type="ARBA" id="ARBA00022801"/>
    </source>
</evidence>
<dbReference type="Pfam" id="PF02927">
    <property type="entry name" value="CelD_N"/>
    <property type="match status" value="1"/>
</dbReference>
<keyword evidence="4" id="KW-0326">Glycosidase</keyword>
<dbReference type="InterPro" id="IPR013783">
    <property type="entry name" value="Ig-like_fold"/>
</dbReference>
<evidence type="ECO:0000313" key="9">
    <source>
        <dbReference type="EMBL" id="MCS7480141.1"/>
    </source>
</evidence>
<feature type="domain" description="Glycoside hydrolase family 9" evidence="7">
    <location>
        <begin position="120"/>
        <end position="611"/>
    </location>
</feature>
<evidence type="ECO:0000259" key="8">
    <source>
        <dbReference type="Pfam" id="PF02927"/>
    </source>
</evidence>
<dbReference type="InterPro" id="IPR012341">
    <property type="entry name" value="6hp_glycosidase-like_sf"/>
</dbReference>
<dbReference type="InterPro" id="IPR001701">
    <property type="entry name" value="Glyco_hydro_9"/>
</dbReference>
<evidence type="ECO:0000313" key="10">
    <source>
        <dbReference type="Proteomes" id="UP001141259"/>
    </source>
</evidence>
<dbReference type="InterPro" id="IPR008928">
    <property type="entry name" value="6-hairpin_glycosidase_sf"/>
</dbReference>
<feature type="domain" description="Cellulase Ig-like" evidence="8">
    <location>
        <begin position="26"/>
        <end position="108"/>
    </location>
</feature>
<keyword evidence="3" id="KW-0119">Carbohydrate metabolism</keyword>
<dbReference type="GO" id="GO:0000272">
    <property type="term" value="P:polysaccharide catabolic process"/>
    <property type="evidence" value="ECO:0007669"/>
    <property type="project" value="UniProtKB-KW"/>
</dbReference>
<name>A0A9X2VNV8_9PSEU</name>
<dbReference type="Proteomes" id="UP001141259">
    <property type="component" value="Unassembled WGS sequence"/>
</dbReference>
<evidence type="ECO:0000256" key="6">
    <source>
        <dbReference type="SAM" id="SignalP"/>
    </source>
</evidence>
<keyword evidence="5" id="KW-0624">Polysaccharide degradation</keyword>
<dbReference type="EMBL" id="JANYMP010000012">
    <property type="protein sequence ID" value="MCS7480141.1"/>
    <property type="molecule type" value="Genomic_DNA"/>
</dbReference>
<organism evidence="9 10">
    <name type="scientific">Umezawaea endophytica</name>
    <dbReference type="NCBI Taxonomy" id="1654476"/>
    <lineage>
        <taxon>Bacteria</taxon>
        <taxon>Bacillati</taxon>
        <taxon>Actinomycetota</taxon>
        <taxon>Actinomycetes</taxon>
        <taxon>Pseudonocardiales</taxon>
        <taxon>Pseudonocardiaceae</taxon>
        <taxon>Umezawaea</taxon>
    </lineage>
</organism>
<comment type="caution">
    <text evidence="9">The sequence shown here is derived from an EMBL/GenBank/DDBJ whole genome shotgun (WGS) entry which is preliminary data.</text>
</comment>
<sequence length="619" mass="66030">MRFAHALVAAAAVTGLVAVPAQAAPSGQVRLDQVGYGTTEGKQAYFLAPTASSATFSVLDDRGRSVLTGRVGASLGGWNTGFTAVHPIDFTGVTRKGTYRIKVGGVTSPTFKVDTVRKLYAPLAADNVEFFQAQRDGADVVPGRLKRKPSHLADREAFVYDHPVFKGEGGDEVAEPLKRVGGPVDVEGGWFDAGDFVKFTHATSYSLAELLYAQRVAPNPALDAETKFGLRWLDKVWDSRSKTLIAQVGIGTGSEEHGFVGDHDVWRLPEADDKLSVEPGDLEYFIKHRPVFRAAAPGEKISPNLAGRVSAAFALAAQVEAKRDPALACRYLEEAASVFAQAKTTDVGELVTAFPHAYYPEDSWADDMEFGATQLALAGKALGDRRAAGWATAATHWAKEYLASGDTDTLNLYNTSALAHTDLVRVLRSGGVRNAEVTEAQLVGDLRRQLQQGVDASASSPFRTAVDVTQFDAAPRSFGYVATAKLYRSLTGDRTFDDFGTRQRDFTLGANAWGTTLVIGVGTTFPNCPQHQAANLSGDLNGGRKVLVGAVVNGPNGADLFGDLGEMPAGSAPCTKDYTKRYDSATSVFADDLRSWPSSEPAIDFTSMAALAFTLTAQG</sequence>